<evidence type="ECO:0000313" key="3">
    <source>
        <dbReference type="Proteomes" id="UP001293593"/>
    </source>
</evidence>
<dbReference type="SMART" id="SM00256">
    <property type="entry name" value="FBOX"/>
    <property type="match status" value="1"/>
</dbReference>
<dbReference type="Proteomes" id="UP001293593">
    <property type="component" value="Unassembled WGS sequence"/>
</dbReference>
<keyword evidence="3" id="KW-1185">Reference proteome</keyword>
<dbReference type="PROSITE" id="PS50181">
    <property type="entry name" value="FBOX"/>
    <property type="match status" value="1"/>
</dbReference>
<comment type="caution">
    <text evidence="2">The sequence shown here is derived from an EMBL/GenBank/DDBJ whole genome shotgun (WGS) entry which is preliminary data.</text>
</comment>
<dbReference type="SUPFAM" id="SSF52047">
    <property type="entry name" value="RNI-like"/>
    <property type="match status" value="1"/>
</dbReference>
<sequence>MEIHDGINEEDRMSQLPDSVLAMILSYLPTREAVRTSVISTRWRNLLNSPTSLVLDAHNMLDTNKYSDMNVSQMSVWERSIVRMKRTVEIMDVVCFYLESVKEVQKIEKLRVHFTFENIYASKLNSWIGFALERKVEEIDLCLLDDNYFSAPSEGVYVFPCDLLVGILSLKRMRLAYCVLAPGPQLSIFSGFSTLKNLELTKVDLGSDDQLQNLLWNCHDIEFLSLNMCWHLHYLIIECPICQKLKYLNVSDCPHLRTIELKGLNVETLEYKGRFVWFKFDDTPRLRTVFTGLNDWRISSGHIWPLCTLPVDLPQVETLFLECTCYMAAAVCVPRFSNLRHLIILKRHKHEQNISWIASILKAFPRLQKLELHLGMDSCVGEELRGRNWPPRCQHNHLKEVLISGMKGQSSEIEIATYLLMNATSLQIMEMDPRPRVYLGNGKWHQLGPYGIWPRTGRNMVEHSLRQHAGAAVQLFFL</sequence>
<dbReference type="InterPro" id="IPR036047">
    <property type="entry name" value="F-box-like_dom_sf"/>
</dbReference>
<evidence type="ECO:0000313" key="2">
    <source>
        <dbReference type="EMBL" id="KAK4261154.1"/>
    </source>
</evidence>
<dbReference type="SUPFAM" id="SSF81383">
    <property type="entry name" value="F-box domain"/>
    <property type="match status" value="1"/>
</dbReference>
<dbReference type="InterPro" id="IPR053772">
    <property type="entry name" value="At1g61320/At1g61330-like"/>
</dbReference>
<dbReference type="AlphaFoldDB" id="A0AAE1JXH6"/>
<reference evidence="2" key="1">
    <citation type="submission" date="2023-10" db="EMBL/GenBank/DDBJ databases">
        <title>Chromosome-level genome of the transformable northern wattle, Acacia crassicarpa.</title>
        <authorList>
            <person name="Massaro I."/>
            <person name="Sinha N.R."/>
            <person name="Poethig S."/>
            <person name="Leichty A.R."/>
        </authorList>
    </citation>
    <scope>NUCLEOTIDE SEQUENCE</scope>
    <source>
        <strain evidence="2">Acra3RX</strain>
        <tissue evidence="2">Leaf</tissue>
    </source>
</reference>
<name>A0AAE1JXH6_9FABA</name>
<accession>A0AAE1JXH6</accession>
<dbReference type="Pfam" id="PF00646">
    <property type="entry name" value="F-box"/>
    <property type="match status" value="1"/>
</dbReference>
<dbReference type="PANTHER" id="PTHR34145">
    <property type="entry name" value="OS02G0105600 PROTEIN"/>
    <property type="match status" value="1"/>
</dbReference>
<organism evidence="2 3">
    <name type="scientific">Acacia crassicarpa</name>
    <name type="common">northern wattle</name>
    <dbReference type="NCBI Taxonomy" id="499986"/>
    <lineage>
        <taxon>Eukaryota</taxon>
        <taxon>Viridiplantae</taxon>
        <taxon>Streptophyta</taxon>
        <taxon>Embryophyta</taxon>
        <taxon>Tracheophyta</taxon>
        <taxon>Spermatophyta</taxon>
        <taxon>Magnoliopsida</taxon>
        <taxon>eudicotyledons</taxon>
        <taxon>Gunneridae</taxon>
        <taxon>Pentapetalae</taxon>
        <taxon>rosids</taxon>
        <taxon>fabids</taxon>
        <taxon>Fabales</taxon>
        <taxon>Fabaceae</taxon>
        <taxon>Caesalpinioideae</taxon>
        <taxon>mimosoid clade</taxon>
        <taxon>Acacieae</taxon>
        <taxon>Acacia</taxon>
    </lineage>
</organism>
<feature type="domain" description="F-box" evidence="1">
    <location>
        <begin position="10"/>
        <end position="57"/>
    </location>
</feature>
<dbReference type="InterPro" id="IPR055357">
    <property type="entry name" value="LRR_At1g61320_AtMIF1"/>
</dbReference>
<dbReference type="PANTHER" id="PTHR34145:SF28">
    <property type="entry name" value="F-BOX DOMAIN-CONTAINING PROTEIN"/>
    <property type="match status" value="1"/>
</dbReference>
<dbReference type="CDD" id="cd22160">
    <property type="entry name" value="F-box_AtFBL13-like"/>
    <property type="match status" value="1"/>
</dbReference>
<dbReference type="InterPro" id="IPR053781">
    <property type="entry name" value="F-box_AtFBL13-like"/>
</dbReference>
<dbReference type="Gene3D" id="1.20.1280.50">
    <property type="match status" value="1"/>
</dbReference>
<proteinExistence type="predicted"/>
<dbReference type="Pfam" id="PF23622">
    <property type="entry name" value="LRR_At1g61320_AtMIF1"/>
    <property type="match status" value="1"/>
</dbReference>
<dbReference type="InterPro" id="IPR001810">
    <property type="entry name" value="F-box_dom"/>
</dbReference>
<protein>
    <recommendedName>
        <fullName evidence="1">F-box domain-containing protein</fullName>
    </recommendedName>
</protein>
<dbReference type="InterPro" id="IPR032675">
    <property type="entry name" value="LRR_dom_sf"/>
</dbReference>
<dbReference type="Gene3D" id="3.80.10.10">
    <property type="entry name" value="Ribonuclease Inhibitor"/>
    <property type="match status" value="2"/>
</dbReference>
<gene>
    <name evidence="2" type="ORF">QN277_004195</name>
</gene>
<dbReference type="EMBL" id="JAWXYG010000010">
    <property type="protein sequence ID" value="KAK4261154.1"/>
    <property type="molecule type" value="Genomic_DNA"/>
</dbReference>
<evidence type="ECO:0000259" key="1">
    <source>
        <dbReference type="PROSITE" id="PS50181"/>
    </source>
</evidence>